<proteinExistence type="predicted"/>
<dbReference type="GO" id="GO:0008053">
    <property type="term" value="P:mitochondrial fusion"/>
    <property type="evidence" value="ECO:0007669"/>
    <property type="project" value="TreeGrafter"/>
</dbReference>
<keyword evidence="5 7" id="KW-0472">Membrane</keyword>
<feature type="transmembrane region" description="Helical" evidence="7">
    <location>
        <begin position="566"/>
        <end position="587"/>
    </location>
</feature>
<evidence type="ECO:0000256" key="1">
    <source>
        <dbReference type="ARBA" id="ARBA00004370"/>
    </source>
</evidence>
<dbReference type="GO" id="GO:0003924">
    <property type="term" value="F:GTPase activity"/>
    <property type="evidence" value="ECO:0007669"/>
    <property type="project" value="InterPro"/>
</dbReference>
<feature type="transmembrane region" description="Helical" evidence="7">
    <location>
        <begin position="527"/>
        <end position="546"/>
    </location>
</feature>
<keyword evidence="7" id="KW-0812">Transmembrane</keyword>
<dbReference type="InterPro" id="IPR027417">
    <property type="entry name" value="P-loop_NTPase"/>
</dbReference>
<name>A0A9X0WIL0_9GAMM</name>
<dbReference type="AlphaFoldDB" id="A0A9X0WIL0"/>
<comment type="subcellular location">
    <subcellularLocation>
        <location evidence="1">Membrane</location>
    </subcellularLocation>
</comment>
<evidence type="ECO:0000313" key="9">
    <source>
        <dbReference type="EMBL" id="MBK1645191.1"/>
    </source>
</evidence>
<evidence type="ECO:0000256" key="6">
    <source>
        <dbReference type="SAM" id="Coils"/>
    </source>
</evidence>
<feature type="domain" description="Dynamin N-terminal" evidence="8">
    <location>
        <begin position="67"/>
        <end position="231"/>
    </location>
</feature>
<evidence type="ECO:0000256" key="5">
    <source>
        <dbReference type="ARBA" id="ARBA00023136"/>
    </source>
</evidence>
<protein>
    <recommendedName>
        <fullName evidence="8">Dynamin N-terminal domain-containing protein</fullName>
    </recommendedName>
</protein>
<dbReference type="SUPFAM" id="SSF52540">
    <property type="entry name" value="P-loop containing nucleoside triphosphate hydrolases"/>
    <property type="match status" value="1"/>
</dbReference>
<evidence type="ECO:0000256" key="7">
    <source>
        <dbReference type="SAM" id="Phobius"/>
    </source>
</evidence>
<dbReference type="Pfam" id="PF00350">
    <property type="entry name" value="Dynamin_N"/>
    <property type="match status" value="1"/>
</dbReference>
<evidence type="ECO:0000256" key="3">
    <source>
        <dbReference type="ARBA" id="ARBA00022801"/>
    </source>
</evidence>
<dbReference type="GO" id="GO:0005525">
    <property type="term" value="F:GTP binding"/>
    <property type="evidence" value="ECO:0007669"/>
    <property type="project" value="UniProtKB-KW"/>
</dbReference>
<dbReference type="GO" id="GO:0016020">
    <property type="term" value="C:membrane"/>
    <property type="evidence" value="ECO:0007669"/>
    <property type="project" value="UniProtKB-SubCell"/>
</dbReference>
<comment type="caution">
    <text evidence="9">The sequence shown here is derived from an EMBL/GenBank/DDBJ whole genome shotgun (WGS) entry which is preliminary data.</text>
</comment>
<dbReference type="Proteomes" id="UP001138802">
    <property type="component" value="Unassembled WGS sequence"/>
</dbReference>
<gene>
    <name evidence="9" type="ORF">CKO25_11145</name>
</gene>
<evidence type="ECO:0000313" key="10">
    <source>
        <dbReference type="Proteomes" id="UP001138802"/>
    </source>
</evidence>
<keyword evidence="3" id="KW-0378">Hydrolase</keyword>
<keyword evidence="2" id="KW-0547">Nucleotide-binding</keyword>
<keyword evidence="7" id="KW-1133">Transmembrane helix</keyword>
<keyword evidence="10" id="KW-1185">Reference proteome</keyword>
<dbReference type="PANTHER" id="PTHR10465:SF0">
    <property type="entry name" value="SARCALUMENIN"/>
    <property type="match status" value="1"/>
</dbReference>
<dbReference type="PANTHER" id="PTHR10465">
    <property type="entry name" value="TRANSMEMBRANE GTPASE FZO1"/>
    <property type="match status" value="1"/>
</dbReference>
<evidence type="ECO:0000256" key="2">
    <source>
        <dbReference type="ARBA" id="ARBA00022741"/>
    </source>
</evidence>
<dbReference type="RefSeq" id="WP_200387998.1">
    <property type="nucleotide sequence ID" value="NZ_NRSD01000010.1"/>
</dbReference>
<evidence type="ECO:0000259" key="8">
    <source>
        <dbReference type="Pfam" id="PF00350"/>
    </source>
</evidence>
<dbReference type="Gene3D" id="3.40.50.300">
    <property type="entry name" value="P-loop containing nucleotide triphosphate hydrolases"/>
    <property type="match status" value="1"/>
</dbReference>
<dbReference type="EMBL" id="NRSD01000010">
    <property type="protein sequence ID" value="MBK1645191.1"/>
    <property type="molecule type" value="Genomic_DNA"/>
</dbReference>
<dbReference type="InterPro" id="IPR027094">
    <property type="entry name" value="Mitofusin_fam"/>
</dbReference>
<feature type="coiled-coil region" evidence="6">
    <location>
        <begin position="377"/>
        <end position="412"/>
    </location>
</feature>
<dbReference type="InterPro" id="IPR045063">
    <property type="entry name" value="Dynamin_N"/>
</dbReference>
<keyword evidence="6" id="KW-0175">Coiled coil</keyword>
<reference evidence="9 10" key="1">
    <citation type="journal article" date="2020" name="Microorganisms">
        <title>Osmotic Adaptation and Compatible Solute Biosynthesis of Phototrophic Bacteria as Revealed from Genome Analyses.</title>
        <authorList>
            <person name="Imhoff J.F."/>
            <person name="Rahn T."/>
            <person name="Kunzel S."/>
            <person name="Keller A."/>
            <person name="Neulinger S.C."/>
        </authorList>
    </citation>
    <scope>NUCLEOTIDE SEQUENCE [LARGE SCALE GENOMIC DNA]</scope>
    <source>
        <strain evidence="9 10">DSM 21303</strain>
    </source>
</reference>
<evidence type="ECO:0000256" key="4">
    <source>
        <dbReference type="ARBA" id="ARBA00023134"/>
    </source>
</evidence>
<keyword evidence="4" id="KW-0342">GTP-binding</keyword>
<accession>A0A9X0WIL0</accession>
<organism evidence="9 10">
    <name type="scientific">Thiocapsa imhoffii</name>
    <dbReference type="NCBI Taxonomy" id="382777"/>
    <lineage>
        <taxon>Bacteria</taxon>
        <taxon>Pseudomonadati</taxon>
        <taxon>Pseudomonadota</taxon>
        <taxon>Gammaproteobacteria</taxon>
        <taxon>Chromatiales</taxon>
        <taxon>Chromatiaceae</taxon>
        <taxon>Thiocapsa</taxon>
    </lineage>
</organism>
<sequence>MKEYDRLNDAISNIIEETRQASVKDNLKVFAESGRLDKFEEQFEDFKQDVQRAAEDCDRAITSPIYVGVVGHYSHGKSSLLNAMLFPQTHKELLPTGESIVTAMCTLVGFKNDRQGHEFREIKHDGIEIRISPEEYRSKVSGKKSGTLQNVHHFSIRLNTSELNPGVFQSMAEKNIELLDTPGLGGPYWKDEHALQSWIKEFMLLIVSVKSDAINKRVADTVNPFLKHCTRPIIPVVTFWDLWHQSEAYKGINSEEDAREAAKSNLIRYFPAMSDAVEDGRVIFVSAKNYRDKISVSESPNSPKEFFTEEWNIDSVRSSLTNYVANKVSILRSIRNEQSDLDIHRKRNVIDSCRSLCSTYVGLNAALRAELEASRPRAAYEEDLDEAFEKLRDEINREYERILDRIAQKVEDRVGTISVNGNLSQQLNEISKDIKADAENIIKDSLPERLSRTLDRGVIRTISRYLDNDGLLTKAKSKRLQVKIKEICHDLVDDLSKPKMQNPFVAPQGVTDWAKNMSSALFDGMKTLFTANLPLGLMILGAIFVLPPMIGTLNGIPFVGEKLAGAVIFIQVLVFAAGALTLIAVSWGNMKRAREKTAIEVKEKARKQNRRSDIHDRIIPDILTRQKDFEDQIRDTLAEAIDPLIRSGDDMSEEIDRLFSDIGTQVRIIEKECSALARGVR</sequence>